<proteinExistence type="inferred from homology"/>
<comment type="catalytic activity">
    <reaction evidence="5">
        <text>L-lysyl-[protein] + acetyl-CoA = N(6)-acetyl-L-lysyl-[protein] + CoA + H(+)</text>
        <dbReference type="Rhea" id="RHEA:45948"/>
        <dbReference type="Rhea" id="RHEA-COMP:9752"/>
        <dbReference type="Rhea" id="RHEA-COMP:10731"/>
        <dbReference type="ChEBI" id="CHEBI:15378"/>
        <dbReference type="ChEBI" id="CHEBI:29969"/>
        <dbReference type="ChEBI" id="CHEBI:57287"/>
        <dbReference type="ChEBI" id="CHEBI:57288"/>
        <dbReference type="ChEBI" id="CHEBI:61930"/>
        <dbReference type="EC" id="2.3.1.48"/>
    </reaction>
</comment>
<dbReference type="Proteomes" id="UP000813463">
    <property type="component" value="Chromosome 6"/>
</dbReference>
<dbReference type="Gene3D" id="3.90.360.10">
    <property type="entry name" value="Histone acetyl transferase 1 (HAT1), N-terminal domain"/>
    <property type="match status" value="1"/>
</dbReference>
<protein>
    <recommendedName>
        <fullName evidence="2">histone acetyltransferase</fullName>
        <ecNumber evidence="2">2.3.1.48</ecNumber>
    </recommendedName>
</protein>
<dbReference type="RefSeq" id="XP_021847894.2">
    <property type="nucleotide sequence ID" value="XM_021992202.2"/>
</dbReference>
<keyword evidence="9" id="KW-1185">Reference proteome</keyword>
<dbReference type="KEGG" id="soe:110787567"/>
<dbReference type="InterPro" id="IPR017380">
    <property type="entry name" value="Hist_AcTrfase_B-typ_cat-su"/>
</dbReference>
<dbReference type="EC" id="2.3.1.48" evidence="2"/>
<dbReference type="GO" id="GO:0000781">
    <property type="term" value="C:chromosome, telomeric region"/>
    <property type="evidence" value="ECO:0007669"/>
    <property type="project" value="GOC"/>
</dbReference>
<dbReference type="InterPro" id="IPR037113">
    <property type="entry name" value="Hat1_N_sf"/>
</dbReference>
<feature type="domain" description="Histone acetyl transferase HAT1 N-terminal" evidence="8">
    <location>
        <begin position="30"/>
        <end position="194"/>
    </location>
</feature>
<dbReference type="PANTHER" id="PTHR12046">
    <property type="entry name" value="HISTONE ACETYLTRANSFERASE TYPE B CATALYTIC SUBUNIT"/>
    <property type="match status" value="1"/>
</dbReference>
<dbReference type="Pfam" id="PF00583">
    <property type="entry name" value="Acetyltransf_1"/>
    <property type="match status" value="1"/>
</dbReference>
<dbReference type="GO" id="GO:0010485">
    <property type="term" value="F:histone H4 acetyltransferase activity"/>
    <property type="evidence" value="ECO:0000318"/>
    <property type="project" value="GO_Central"/>
</dbReference>
<dbReference type="InterPro" id="IPR000182">
    <property type="entry name" value="GNAT_dom"/>
</dbReference>
<reference evidence="9" key="1">
    <citation type="journal article" date="2021" name="Nat. Commun.">
        <title>Genomic analyses provide insights into spinach domestication and the genetic basis of agronomic traits.</title>
        <authorList>
            <person name="Cai X."/>
            <person name="Sun X."/>
            <person name="Xu C."/>
            <person name="Sun H."/>
            <person name="Wang X."/>
            <person name="Ge C."/>
            <person name="Zhang Z."/>
            <person name="Wang Q."/>
            <person name="Fei Z."/>
            <person name="Jiao C."/>
            <person name="Wang Q."/>
        </authorList>
    </citation>
    <scope>NUCLEOTIDE SEQUENCE [LARGE SCALE GENOMIC DNA]</scope>
    <source>
        <strain evidence="9">cv. Varoflay</strain>
    </source>
</reference>
<keyword evidence="4" id="KW-0012">Acyltransferase</keyword>
<dbReference type="CDD" id="cd04301">
    <property type="entry name" value="NAT_SF"/>
    <property type="match status" value="1"/>
</dbReference>
<dbReference type="GeneID" id="110787567"/>
<feature type="compositionally biased region" description="Polar residues" evidence="6">
    <location>
        <begin position="1"/>
        <end position="12"/>
    </location>
</feature>
<dbReference type="AlphaFoldDB" id="A0A9R0IGW1"/>
<name>A0A9R0IGW1_SPIOL</name>
<comment type="similarity">
    <text evidence="1">Belongs to the HAT1 family.</text>
</comment>
<feature type="domain" description="N-acetyltransferase" evidence="7">
    <location>
        <begin position="222"/>
        <end position="295"/>
    </location>
</feature>
<dbReference type="InterPro" id="IPR019467">
    <property type="entry name" value="Hat1_N"/>
</dbReference>
<sequence length="461" mass="52191">MGQKHQQSTDPTSDSKKKRRVAIAPIDVGVEANDCIQIFMVASKDEAEAGTGYQIDPIDLNHFFDDDGKIYGYQGLKITVWVSSMSFHVYTDITHESSSDRGKGITDLKSALQDMFAENIVENKDEFLQTFTTEKHYIRSAVSKGEILLQNTSSGNGGSHVDTADLQVIRFVMGDMSAGLLYSRLVPLVLLLVDGSNPIDVTDSNWEMYVIVEKIADPEGGQISRLLGFAAAYRFYHYPDTLRLRLSQILVLPPYQQKGYGRRLLELLNSVAMSENVYDLSVEEPVDSLQRIRYYIDVPRLLTCSSVKSAVDIAAKHLKEAKLSKRTQVSQFLPPFTAVDEVRKKLKINKKQFVKCWEILLYLALDPIDKHLENYMIFITDQVKASVIGKDPGTKGKQVIDIPNDFGEEEFVMYKPQDCEEDQVDIDEDQKKQQEQQLLEIVDERMKEIQLVAQKVSTTKP</sequence>
<accession>A0A9R0IGW1</accession>
<evidence type="ECO:0000256" key="3">
    <source>
        <dbReference type="ARBA" id="ARBA00022679"/>
    </source>
</evidence>
<evidence type="ECO:0000256" key="5">
    <source>
        <dbReference type="ARBA" id="ARBA00048017"/>
    </source>
</evidence>
<evidence type="ECO:0000256" key="1">
    <source>
        <dbReference type="ARBA" id="ARBA00010543"/>
    </source>
</evidence>
<evidence type="ECO:0000259" key="7">
    <source>
        <dbReference type="Pfam" id="PF00583"/>
    </source>
</evidence>
<evidence type="ECO:0000313" key="9">
    <source>
        <dbReference type="Proteomes" id="UP000813463"/>
    </source>
</evidence>
<dbReference type="SUPFAM" id="SSF55729">
    <property type="entry name" value="Acyl-CoA N-acyltransferases (Nat)"/>
    <property type="match status" value="1"/>
</dbReference>
<gene>
    <name evidence="10" type="primary">LOC110787567</name>
</gene>
<organism evidence="9 10">
    <name type="scientific">Spinacia oleracea</name>
    <name type="common">Spinach</name>
    <dbReference type="NCBI Taxonomy" id="3562"/>
    <lineage>
        <taxon>Eukaryota</taxon>
        <taxon>Viridiplantae</taxon>
        <taxon>Streptophyta</taxon>
        <taxon>Embryophyta</taxon>
        <taxon>Tracheophyta</taxon>
        <taxon>Spermatophyta</taxon>
        <taxon>Magnoliopsida</taxon>
        <taxon>eudicotyledons</taxon>
        <taxon>Gunneridae</taxon>
        <taxon>Pentapetalae</taxon>
        <taxon>Caryophyllales</taxon>
        <taxon>Chenopodiaceae</taxon>
        <taxon>Chenopodioideae</taxon>
        <taxon>Anserineae</taxon>
        <taxon>Spinacia</taxon>
    </lineage>
</organism>
<keyword evidence="3" id="KW-0808">Transferase</keyword>
<dbReference type="GO" id="GO:0005634">
    <property type="term" value="C:nucleus"/>
    <property type="evidence" value="ECO:0007669"/>
    <property type="project" value="InterPro"/>
</dbReference>
<evidence type="ECO:0000259" key="8">
    <source>
        <dbReference type="Pfam" id="PF10394"/>
    </source>
</evidence>
<evidence type="ECO:0000256" key="6">
    <source>
        <dbReference type="SAM" id="MobiDB-lite"/>
    </source>
</evidence>
<evidence type="ECO:0000256" key="2">
    <source>
        <dbReference type="ARBA" id="ARBA00013184"/>
    </source>
</evidence>
<dbReference type="Pfam" id="PF10394">
    <property type="entry name" value="Hat1_N"/>
    <property type="match status" value="1"/>
</dbReference>
<feature type="region of interest" description="Disordered" evidence="6">
    <location>
        <begin position="1"/>
        <end position="20"/>
    </location>
</feature>
<dbReference type="Gene3D" id="3.40.630.30">
    <property type="match status" value="1"/>
</dbReference>
<reference evidence="10" key="2">
    <citation type="submission" date="2025-08" db="UniProtKB">
        <authorList>
            <consortium name="RefSeq"/>
        </authorList>
    </citation>
    <scope>IDENTIFICATION</scope>
    <source>
        <tissue evidence="10">Leaf</tissue>
    </source>
</reference>
<dbReference type="GO" id="GO:0031509">
    <property type="term" value="P:subtelomeric heterochromatin formation"/>
    <property type="evidence" value="ECO:0007669"/>
    <property type="project" value="InterPro"/>
</dbReference>
<evidence type="ECO:0000313" key="10">
    <source>
        <dbReference type="RefSeq" id="XP_021847894.2"/>
    </source>
</evidence>
<evidence type="ECO:0000256" key="4">
    <source>
        <dbReference type="ARBA" id="ARBA00023315"/>
    </source>
</evidence>
<dbReference type="InterPro" id="IPR016181">
    <property type="entry name" value="Acyl_CoA_acyltransferase"/>
</dbReference>